<gene>
    <name evidence="2" type="ORF">NAEGRDRAFT_68485</name>
</gene>
<evidence type="ECO:0000256" key="1">
    <source>
        <dbReference type="SAM" id="Phobius"/>
    </source>
</evidence>
<dbReference type="InterPro" id="IPR036056">
    <property type="entry name" value="Fibrinogen-like_C"/>
</dbReference>
<dbReference type="OrthoDB" id="6345539at2759"/>
<dbReference type="RefSeq" id="XP_002676239.1">
    <property type="nucleotide sequence ID" value="XM_002676193.1"/>
</dbReference>
<dbReference type="GeneID" id="8853375"/>
<dbReference type="EMBL" id="GG738873">
    <property type="protein sequence ID" value="EFC43495.1"/>
    <property type="molecule type" value="Genomic_DNA"/>
</dbReference>
<dbReference type="Proteomes" id="UP000006671">
    <property type="component" value="Unassembled WGS sequence"/>
</dbReference>
<organism evidence="3">
    <name type="scientific">Naegleria gruberi</name>
    <name type="common">Amoeba</name>
    <dbReference type="NCBI Taxonomy" id="5762"/>
    <lineage>
        <taxon>Eukaryota</taxon>
        <taxon>Discoba</taxon>
        <taxon>Heterolobosea</taxon>
        <taxon>Tetramitia</taxon>
        <taxon>Eutetramitia</taxon>
        <taxon>Vahlkampfiidae</taxon>
        <taxon>Naegleria</taxon>
    </lineage>
</organism>
<dbReference type="AlphaFoldDB" id="D2VHY1"/>
<protein>
    <submittedName>
        <fullName evidence="2">Predicted protein</fullName>
    </submittedName>
</protein>
<keyword evidence="1" id="KW-1133">Transmembrane helix</keyword>
<dbReference type="KEGG" id="ngr:NAEGRDRAFT_68485"/>
<reference evidence="2 3" key="1">
    <citation type="journal article" date="2010" name="Cell">
        <title>The genome of Naegleria gruberi illuminates early eukaryotic versatility.</title>
        <authorList>
            <person name="Fritz-Laylin L.K."/>
            <person name="Prochnik S.E."/>
            <person name="Ginger M.L."/>
            <person name="Dacks J.B."/>
            <person name="Carpenter M.L."/>
            <person name="Field M.C."/>
            <person name="Kuo A."/>
            <person name="Paredez A."/>
            <person name="Chapman J."/>
            <person name="Pham J."/>
            <person name="Shu S."/>
            <person name="Neupane R."/>
            <person name="Cipriano M."/>
            <person name="Mancuso J."/>
            <person name="Tu H."/>
            <person name="Salamov A."/>
            <person name="Lindquist E."/>
            <person name="Shapiro H."/>
            <person name="Lucas S."/>
            <person name="Grigoriev I.V."/>
            <person name="Cande W.Z."/>
            <person name="Fulton C."/>
            <person name="Rokhsar D.S."/>
            <person name="Dawson S.C."/>
        </authorList>
    </citation>
    <scope>NUCLEOTIDE SEQUENCE [LARGE SCALE GENOMIC DNA]</scope>
    <source>
        <strain evidence="2 3">NEG-M</strain>
    </source>
</reference>
<feature type="transmembrane region" description="Helical" evidence="1">
    <location>
        <begin position="12"/>
        <end position="36"/>
    </location>
</feature>
<dbReference type="VEuPathDB" id="AmoebaDB:NAEGRDRAFT_68485"/>
<evidence type="ECO:0000313" key="3">
    <source>
        <dbReference type="Proteomes" id="UP000006671"/>
    </source>
</evidence>
<name>D2VHY1_NAEGR</name>
<keyword evidence="1" id="KW-0812">Transmembrane</keyword>
<keyword evidence="3" id="KW-1185">Reference proteome</keyword>
<evidence type="ECO:0000313" key="2">
    <source>
        <dbReference type="EMBL" id="EFC43495.1"/>
    </source>
</evidence>
<dbReference type="InParanoid" id="D2VHY1"/>
<dbReference type="Gene3D" id="3.90.215.10">
    <property type="entry name" value="Gamma Fibrinogen, chain A, domain 1"/>
    <property type="match status" value="1"/>
</dbReference>
<proteinExistence type="predicted"/>
<sequence length="326" mass="37145">MNKLFNHHHHSVEFLYLFIVISLLGVTCCFGQGSIFQDNDQPDRLSMMKLYKNKLDDQLDNIRIMKQNVMALRDANDIITPYVDNLNIDKVQLQSIMDKATSDLISLIRQEQDLLMKQQIIGSSIAVLSQRRNGADLLADQTQFNYVPGTKCICFDLNSGKSCKPEEMASENLFSINETQWYDGSIVKSLTSVSNYIPTTCREYLTNFYVGKTGNGLYIVKPSAEFPAFPVYCDMSKGGWIYLNGIQNHETPFKQPITPITPDLVESIEFRSLIKLANQVKSMVGDECAISYDPDDYHERTMKKLCTVDGFSTPGKFVSFFQYFIR</sequence>
<accession>D2VHY1</accession>
<dbReference type="SUPFAM" id="SSF56496">
    <property type="entry name" value="Fibrinogen C-terminal domain-like"/>
    <property type="match status" value="1"/>
</dbReference>
<keyword evidence="1" id="KW-0472">Membrane</keyword>
<dbReference type="InterPro" id="IPR014716">
    <property type="entry name" value="Fibrinogen_a/b/g_C_1"/>
</dbReference>